<dbReference type="Proteomes" id="UP000798662">
    <property type="component" value="Chromosome 2"/>
</dbReference>
<accession>A0ACC3C754</accession>
<reference evidence="1" key="1">
    <citation type="submission" date="2019-11" db="EMBL/GenBank/DDBJ databases">
        <title>Nori genome reveals adaptations in red seaweeds to the harsh intertidal environment.</title>
        <authorList>
            <person name="Wang D."/>
            <person name="Mao Y."/>
        </authorList>
    </citation>
    <scope>NUCLEOTIDE SEQUENCE</scope>
    <source>
        <tissue evidence="1">Gametophyte</tissue>
    </source>
</reference>
<name>A0ACC3C754_PYRYE</name>
<protein>
    <submittedName>
        <fullName evidence="1">Uncharacterized protein</fullName>
    </submittedName>
</protein>
<sequence length="446" mass="44134">MAVAPPTIRQLMADARVVATAAGRGGSVEVRTAGGVRLRLYFGARPAWRTWHIALMTAAKTEHDHYRLVSSTSRALGTGAFSTVHLAVDVATGGPVALKRTAKTGRTPAERSMLRAEASLLRRLSHPAIVRRTDLFESAACVCLVLEYVPGGSLQDAAAAAAARRPVTGERGGYGPPADVWSAGVLLYWMLCGELPFRGATAVDVFKAARGGLPRGALDTPHWRRHVSPFARRAVAGLLAVDQATRLSAAAALHAHPFSAAAAAAAATTTHHPGRGGMGGERGSAGRLSGRSLSTSTLSSRATADGGGSGGGSGTGSGGRGAGGGGGGVPPPPPPPVPQRRAAGAGADVGLLAPLASAIRRRRGRAAAAAAAAAAPSGGGAGWGPAGGATAAAATTTPPSPANTAATASMASMELLLAAAPAPAAAPSVPPTAGRWLKGAPAVAPV</sequence>
<evidence type="ECO:0000313" key="1">
    <source>
        <dbReference type="EMBL" id="KAK1865593.1"/>
    </source>
</evidence>
<evidence type="ECO:0000313" key="2">
    <source>
        <dbReference type="Proteomes" id="UP000798662"/>
    </source>
</evidence>
<gene>
    <name evidence="1" type="ORF">I4F81_008122</name>
</gene>
<dbReference type="EMBL" id="CM020619">
    <property type="protein sequence ID" value="KAK1865593.1"/>
    <property type="molecule type" value="Genomic_DNA"/>
</dbReference>
<proteinExistence type="predicted"/>
<comment type="caution">
    <text evidence="1">The sequence shown here is derived from an EMBL/GenBank/DDBJ whole genome shotgun (WGS) entry which is preliminary data.</text>
</comment>
<organism evidence="1 2">
    <name type="scientific">Pyropia yezoensis</name>
    <name type="common">Susabi-nori</name>
    <name type="synonym">Porphyra yezoensis</name>
    <dbReference type="NCBI Taxonomy" id="2788"/>
    <lineage>
        <taxon>Eukaryota</taxon>
        <taxon>Rhodophyta</taxon>
        <taxon>Bangiophyceae</taxon>
        <taxon>Bangiales</taxon>
        <taxon>Bangiaceae</taxon>
        <taxon>Pyropia</taxon>
    </lineage>
</organism>
<keyword evidence="2" id="KW-1185">Reference proteome</keyword>